<reference evidence="9" key="2">
    <citation type="submission" date="2021-03" db="UniProtKB">
        <authorList>
            <consortium name="EnsemblPlants"/>
        </authorList>
    </citation>
    <scope>IDENTIFICATION</scope>
</reference>
<feature type="compositionally biased region" description="Polar residues" evidence="7">
    <location>
        <begin position="55"/>
        <end position="73"/>
    </location>
</feature>
<dbReference type="GO" id="GO:0003723">
    <property type="term" value="F:RNA binding"/>
    <property type="evidence" value="ECO:0007669"/>
    <property type="project" value="InterPro"/>
</dbReference>
<dbReference type="PANTHER" id="PTHR11142:SF9">
    <property type="entry name" value="TRNA PSEUDOURIDINE SYNTHASE-RELATED"/>
    <property type="match status" value="1"/>
</dbReference>
<dbReference type="GO" id="GO:0031119">
    <property type="term" value="P:tRNA pseudouridine synthesis"/>
    <property type="evidence" value="ECO:0007669"/>
    <property type="project" value="InterPro"/>
</dbReference>
<evidence type="ECO:0000256" key="6">
    <source>
        <dbReference type="PIRSR" id="PIRSR641708-2"/>
    </source>
</evidence>
<dbReference type="Gene3D" id="3.30.70.580">
    <property type="entry name" value="Pseudouridine synthase I, catalytic domain, N-terminal subdomain"/>
    <property type="match status" value="1"/>
</dbReference>
<feature type="active site" description="Nucleophile" evidence="5">
    <location>
        <position position="145"/>
    </location>
</feature>
<evidence type="ECO:0000313" key="10">
    <source>
        <dbReference type="Proteomes" id="UP000596660"/>
    </source>
</evidence>
<dbReference type="InterPro" id="IPR041708">
    <property type="entry name" value="PUS1/PUS2-like"/>
</dbReference>
<evidence type="ECO:0000256" key="7">
    <source>
        <dbReference type="SAM" id="MobiDB-lite"/>
    </source>
</evidence>
<name>A0A803LCX9_CHEQI</name>
<dbReference type="SUPFAM" id="SSF55120">
    <property type="entry name" value="Pseudouridine synthase"/>
    <property type="match status" value="2"/>
</dbReference>
<comment type="similarity">
    <text evidence="1">Belongs to the tRNA pseudouridine synthase TruA family.</text>
</comment>
<feature type="binding site" evidence="6">
    <location>
        <position position="210"/>
    </location>
    <ligand>
        <name>substrate</name>
    </ligand>
</feature>
<comment type="catalytic activity">
    <reaction evidence="4">
        <text>a uridine in tRNA = a pseudouridine in tRNA</text>
        <dbReference type="Rhea" id="RHEA:54572"/>
        <dbReference type="Rhea" id="RHEA-COMP:13339"/>
        <dbReference type="Rhea" id="RHEA-COMP:13934"/>
        <dbReference type="ChEBI" id="CHEBI:65314"/>
        <dbReference type="ChEBI" id="CHEBI:65315"/>
    </reaction>
</comment>
<accession>A0A803LCX9</accession>
<dbReference type="InterPro" id="IPR020095">
    <property type="entry name" value="PsdUridine_synth_TruA_C"/>
</dbReference>
<dbReference type="Gene3D" id="3.30.70.660">
    <property type="entry name" value="Pseudouridine synthase I, catalytic domain, C-terminal subdomain"/>
    <property type="match status" value="1"/>
</dbReference>
<evidence type="ECO:0000313" key="9">
    <source>
        <dbReference type="EnsemblPlants" id="AUR62009718-RA:cds"/>
    </source>
</evidence>
<dbReference type="AlphaFoldDB" id="A0A803LCX9"/>
<protein>
    <recommendedName>
        <fullName evidence="8">Pseudouridine synthase I TruA alpha/beta domain-containing protein</fullName>
    </recommendedName>
</protein>
<dbReference type="InterPro" id="IPR020097">
    <property type="entry name" value="PsdUridine_synth_TruA_a/b_dom"/>
</dbReference>
<dbReference type="EnsemblPlants" id="AUR62009718-RA">
    <property type="protein sequence ID" value="AUR62009718-RA:cds"/>
    <property type="gene ID" value="AUR62009718"/>
</dbReference>
<keyword evidence="2" id="KW-0819">tRNA processing</keyword>
<evidence type="ECO:0000256" key="4">
    <source>
        <dbReference type="ARBA" id="ARBA00036943"/>
    </source>
</evidence>
<reference evidence="9" key="1">
    <citation type="journal article" date="2017" name="Nature">
        <title>The genome of Chenopodium quinoa.</title>
        <authorList>
            <person name="Jarvis D.E."/>
            <person name="Ho Y.S."/>
            <person name="Lightfoot D.J."/>
            <person name="Schmoeckel S.M."/>
            <person name="Li B."/>
            <person name="Borm T.J.A."/>
            <person name="Ohyanagi H."/>
            <person name="Mineta K."/>
            <person name="Michell C.T."/>
            <person name="Saber N."/>
            <person name="Kharbatia N.M."/>
            <person name="Rupper R.R."/>
            <person name="Sharp A.R."/>
            <person name="Dally N."/>
            <person name="Boughton B.A."/>
            <person name="Woo Y.H."/>
            <person name="Gao G."/>
            <person name="Schijlen E.G.W.M."/>
            <person name="Guo X."/>
            <person name="Momin A.A."/>
            <person name="Negrao S."/>
            <person name="Al-Babili S."/>
            <person name="Gehring C."/>
            <person name="Roessner U."/>
            <person name="Jung C."/>
            <person name="Murphy K."/>
            <person name="Arold S.T."/>
            <person name="Gojobori T."/>
            <person name="van der Linden C.G."/>
            <person name="van Loo E.N."/>
            <person name="Jellen E.N."/>
            <person name="Maughan P.J."/>
            <person name="Tester M."/>
        </authorList>
    </citation>
    <scope>NUCLEOTIDE SEQUENCE [LARGE SCALE GENOMIC DNA]</scope>
    <source>
        <strain evidence="9">cv. PI 614886</strain>
    </source>
</reference>
<dbReference type="OMA" id="VIGIKSH"/>
<dbReference type="Pfam" id="PF01416">
    <property type="entry name" value="PseudoU_synth_1"/>
    <property type="match status" value="1"/>
</dbReference>
<evidence type="ECO:0000259" key="8">
    <source>
        <dbReference type="Pfam" id="PF01416"/>
    </source>
</evidence>
<dbReference type="Gramene" id="AUR62009718-RA">
    <property type="protein sequence ID" value="AUR62009718-RA:cds"/>
    <property type="gene ID" value="AUR62009718"/>
</dbReference>
<dbReference type="FunFam" id="3.30.70.580:FF:000002">
    <property type="entry name" value="tRNA pseudouridine synthase"/>
    <property type="match status" value="1"/>
</dbReference>
<dbReference type="InterPro" id="IPR020103">
    <property type="entry name" value="PsdUridine_synth_cat_dom_sf"/>
</dbReference>
<dbReference type="PANTHER" id="PTHR11142">
    <property type="entry name" value="PSEUDOURIDYLATE SYNTHASE"/>
    <property type="match status" value="1"/>
</dbReference>
<dbReference type="InterPro" id="IPR020094">
    <property type="entry name" value="TruA/RsuA/RluB/E/F_N"/>
</dbReference>
<feature type="region of interest" description="Disordered" evidence="7">
    <location>
        <begin position="48"/>
        <end position="73"/>
    </location>
</feature>
<evidence type="ECO:0000256" key="1">
    <source>
        <dbReference type="ARBA" id="ARBA00009375"/>
    </source>
</evidence>
<dbReference type="GO" id="GO:0005634">
    <property type="term" value="C:nucleus"/>
    <property type="evidence" value="ECO:0007669"/>
    <property type="project" value="TreeGrafter"/>
</dbReference>
<dbReference type="CDD" id="cd02568">
    <property type="entry name" value="PseudoU_synth_PUS1_PUS2"/>
    <property type="match status" value="1"/>
</dbReference>
<organism evidence="9 10">
    <name type="scientific">Chenopodium quinoa</name>
    <name type="common">Quinoa</name>
    <dbReference type="NCBI Taxonomy" id="63459"/>
    <lineage>
        <taxon>Eukaryota</taxon>
        <taxon>Viridiplantae</taxon>
        <taxon>Streptophyta</taxon>
        <taxon>Embryophyta</taxon>
        <taxon>Tracheophyta</taxon>
        <taxon>Spermatophyta</taxon>
        <taxon>Magnoliopsida</taxon>
        <taxon>eudicotyledons</taxon>
        <taxon>Gunneridae</taxon>
        <taxon>Pentapetalae</taxon>
        <taxon>Caryophyllales</taxon>
        <taxon>Chenopodiaceae</taxon>
        <taxon>Chenopodioideae</taxon>
        <taxon>Atripliceae</taxon>
        <taxon>Chenopodium</taxon>
    </lineage>
</organism>
<evidence type="ECO:0000256" key="3">
    <source>
        <dbReference type="ARBA" id="ARBA00023235"/>
    </source>
</evidence>
<dbReference type="GO" id="GO:0009982">
    <property type="term" value="F:pseudouridine synthase activity"/>
    <property type="evidence" value="ECO:0007669"/>
    <property type="project" value="InterPro"/>
</dbReference>
<proteinExistence type="inferred from homology"/>
<dbReference type="GO" id="GO:1990481">
    <property type="term" value="P:mRNA pseudouridine synthesis"/>
    <property type="evidence" value="ECO:0007669"/>
    <property type="project" value="TreeGrafter"/>
</dbReference>
<dbReference type="Proteomes" id="UP000596660">
    <property type="component" value="Unplaced"/>
</dbReference>
<keyword evidence="3" id="KW-0413">Isomerase</keyword>
<feature type="domain" description="Pseudouridine synthase I TruA alpha/beta" evidence="8">
    <location>
        <begin position="356"/>
        <end position="432"/>
    </location>
</feature>
<keyword evidence="10" id="KW-1185">Reference proteome</keyword>
<evidence type="ECO:0000256" key="2">
    <source>
        <dbReference type="ARBA" id="ARBA00022694"/>
    </source>
</evidence>
<sequence length="543" mass="62156">MAVWSLRLPLTTSWRNGRLKPLSYPWNFSLSNHNIHLLAHFSATSSSPSLSASTQTQEPQIKPQISQTHESIASPSKWESFRKKKVVMRVGYVGSNYKGLQKQREDNIPTIEEALENALYKVGGINETNYGNLHKIAWARSSRTDKGVHSLATTISLKLEIPDYAWMNDPNGLVLADHVNSHLPEDIRVFSILPSQRSFDPRRECHVRNYSYLLPAEVIGITSDSSSAEIDCHIKDFNEILNIFEGEYPFHNYTARSKYRRKPLKGLANRRYKVSDKPPLLEVEENNADCQNSVDNEDALCDEELITNMPDDGDVDALFDSEDGHGDESEKNDSTVVIKARWLHERDEADKLSSAHWRKIFQCSCGKLERSLEMGFVELSICGESFMLHQIRKMVGTAIAVKRGLFPRDILKLSLNKFSRIVLPLAPSEVLVLRGNDFRLRKQPGNKKRPEMRILVNSEEIKNVVDKFYVTVLLPQVAKFLDPHESPWKEWLEILDVNASIPESELEEVRNAWNVWNEEFQNRSFDMHEHLAGCRLCKVVYGL</sequence>
<evidence type="ECO:0000256" key="5">
    <source>
        <dbReference type="PIRSR" id="PIRSR641708-1"/>
    </source>
</evidence>
<dbReference type="InterPro" id="IPR001406">
    <property type="entry name" value="PsdUridine_synth_TruA"/>
</dbReference>